<comment type="caution">
    <text evidence="2">The sequence shown here is derived from an EMBL/GenBank/DDBJ whole genome shotgun (WGS) entry which is preliminary data.</text>
</comment>
<feature type="compositionally biased region" description="Acidic residues" evidence="1">
    <location>
        <begin position="487"/>
        <end position="505"/>
    </location>
</feature>
<keyword evidence="3" id="KW-1185">Reference proteome</keyword>
<organism evidence="2 3">
    <name type="scientific">Discina gigas</name>
    <dbReference type="NCBI Taxonomy" id="1032678"/>
    <lineage>
        <taxon>Eukaryota</taxon>
        <taxon>Fungi</taxon>
        <taxon>Dikarya</taxon>
        <taxon>Ascomycota</taxon>
        <taxon>Pezizomycotina</taxon>
        <taxon>Pezizomycetes</taxon>
        <taxon>Pezizales</taxon>
        <taxon>Discinaceae</taxon>
        <taxon>Discina</taxon>
    </lineage>
</organism>
<sequence length="626" mass="69090">MATSTTTVPPPAKHRSIHSLQDIMSADETITGRPPRIPQHRLPGGRKPRHILAAMENIGNEEPAGRGRPRPDFDVCKDGIRDRRNGSSFAAAAAAAAAIDASPPSSKVYQYQNNSKIGRTKQIEALEEEYLNGRRRKVASPIAEETENEDEGEGGEGADGVEEEVTATIPRARKHSISSLLLAHAHPKPKHAPLPAPPLSLLHRKFSTLESSPAAHPEPVLPIFLPGTDPSLLQQMRAFRAHFESRAPLPHIQPRRQPPPRPPPEPRHQAPHQAPHQSPPYRPPQNPPLSPHQRPTTSSLASKYAFTLPHLPPLTHHSRTAIVTLTPTSRTSPGALTLQLRNLAERKGGGTHTYHIPIDGLPITITENATGATIIYAIEDLPLKHLTAVRYARHFVDVVKRGTIVGRVEVREKYGAGGVWIGRRWGDGRFEVQREGYDGGAKVEMSGQDGARVKVWKGGKDVPVDRHRRLVERAKRMYIACVKALEEGEEENNDDGGQDEEEEGGETTTTTTTTTSTTATTPLLPRKRSENVASSTASSSEHRPNMDATFRVDSTTTFVPSVGWCRRSRDHGWWSMLFLDGVRLEIDPASGDAVWIEKSGTKRVLEKGMEMRKVRERVRRFVEQGL</sequence>
<dbReference type="Proteomes" id="UP001447188">
    <property type="component" value="Unassembled WGS sequence"/>
</dbReference>
<reference evidence="2 3" key="1">
    <citation type="submission" date="2024-02" db="EMBL/GenBank/DDBJ databases">
        <title>Discinaceae phylogenomics.</title>
        <authorList>
            <person name="Dirks A.C."/>
            <person name="James T.Y."/>
        </authorList>
    </citation>
    <scope>NUCLEOTIDE SEQUENCE [LARGE SCALE GENOMIC DNA]</scope>
    <source>
        <strain evidence="2 3">ACD0624</strain>
    </source>
</reference>
<name>A0ABR3GRV5_9PEZI</name>
<gene>
    <name evidence="2" type="ORF">Q9L58_002390</name>
</gene>
<feature type="region of interest" description="Disordered" evidence="1">
    <location>
        <begin position="487"/>
        <end position="548"/>
    </location>
</feature>
<evidence type="ECO:0000256" key="1">
    <source>
        <dbReference type="SAM" id="MobiDB-lite"/>
    </source>
</evidence>
<evidence type="ECO:0000313" key="2">
    <source>
        <dbReference type="EMBL" id="KAL0638661.1"/>
    </source>
</evidence>
<proteinExistence type="predicted"/>
<protein>
    <submittedName>
        <fullName evidence="2">Uncharacterized protein</fullName>
    </submittedName>
</protein>
<feature type="compositionally biased region" description="Pro residues" evidence="1">
    <location>
        <begin position="277"/>
        <end position="290"/>
    </location>
</feature>
<evidence type="ECO:0000313" key="3">
    <source>
        <dbReference type="Proteomes" id="UP001447188"/>
    </source>
</evidence>
<feature type="region of interest" description="Disordered" evidence="1">
    <location>
        <begin position="1"/>
        <end position="46"/>
    </location>
</feature>
<feature type="region of interest" description="Disordered" evidence="1">
    <location>
        <begin position="244"/>
        <end position="299"/>
    </location>
</feature>
<feature type="region of interest" description="Disordered" evidence="1">
    <location>
        <begin position="137"/>
        <end position="161"/>
    </location>
</feature>
<dbReference type="EMBL" id="JBBBZM010000020">
    <property type="protein sequence ID" value="KAL0638661.1"/>
    <property type="molecule type" value="Genomic_DNA"/>
</dbReference>
<accession>A0ABR3GRV5</accession>
<feature type="compositionally biased region" description="Acidic residues" evidence="1">
    <location>
        <begin position="144"/>
        <end position="161"/>
    </location>
</feature>
<feature type="compositionally biased region" description="Low complexity" evidence="1">
    <location>
        <begin position="506"/>
        <end position="521"/>
    </location>
</feature>